<reference evidence="3" key="1">
    <citation type="submission" date="2016-10" db="EMBL/GenBank/DDBJ databases">
        <authorList>
            <person name="de Groot N.N."/>
        </authorList>
    </citation>
    <scope>NUCLEOTIDE SEQUENCE [LARGE SCALE GENOMIC DNA]</scope>
    <source>
        <strain evidence="3">10nlg</strain>
    </source>
</reference>
<dbReference type="SUPFAM" id="SSF141868">
    <property type="entry name" value="EAL domain-like"/>
    <property type="match status" value="1"/>
</dbReference>
<dbReference type="Pfam" id="PF00563">
    <property type="entry name" value="EAL"/>
    <property type="match status" value="1"/>
</dbReference>
<evidence type="ECO:0000313" key="3">
    <source>
        <dbReference type="Proteomes" id="UP000199318"/>
    </source>
</evidence>
<sequence>MIRANRKLERKSIEEIFMDVENKTYNVERDALFVPYGSLEQLHTFVTRLTGSLTGGQIEETEGNVIGTEDQNSSVYPVYPIKEMALRIDHPLYTEIIQNRLFQSFMQPIVSAADTNVYGYEFLLRPNSDDYPFSPGELFQFSTRAGMQSMLDSQARVSAIQKASEELDDEKAVFINFLPSTIYSPSFCLRTTFEAVKKYAVKPENLIFEVVETEKIADFSHLEAIFAEYRRHGVKVALDDIGSGYATVDVLKKLTPHFAKIDRELIRDCHLSPLKQSKIKHIAKTAEEIGTKVLAEGIETEEEFSAVKGYVDLAQGYYFGKPAAKPASVEN</sequence>
<dbReference type="STRING" id="1464123.SAMN05444126_12053"/>
<gene>
    <name evidence="2" type="ORF">SAMN05444126_12053</name>
</gene>
<comment type="caution">
    <text evidence="2">The sequence shown here is derived from an EMBL/GenBank/DDBJ whole genome shotgun (WGS) entry which is preliminary data.</text>
</comment>
<dbReference type="AlphaFoldDB" id="A0A1H9VG08"/>
<evidence type="ECO:0000259" key="1">
    <source>
        <dbReference type="PROSITE" id="PS50883"/>
    </source>
</evidence>
<dbReference type="SMART" id="SM00052">
    <property type="entry name" value="EAL"/>
    <property type="match status" value="1"/>
</dbReference>
<dbReference type="GO" id="GO:0071111">
    <property type="term" value="F:cyclic-guanylate-specific phosphodiesterase activity"/>
    <property type="evidence" value="ECO:0007669"/>
    <property type="project" value="InterPro"/>
</dbReference>
<dbReference type="PANTHER" id="PTHR33121">
    <property type="entry name" value="CYCLIC DI-GMP PHOSPHODIESTERASE PDEF"/>
    <property type="match status" value="1"/>
</dbReference>
<protein>
    <submittedName>
        <fullName evidence="2">EAL domain, c-di-GMP-specific phosphodiesterase class I (Or its enzymatically inactive variant)</fullName>
    </submittedName>
</protein>
<dbReference type="InterPro" id="IPR050706">
    <property type="entry name" value="Cyclic-di-GMP_PDE-like"/>
</dbReference>
<proteinExistence type="predicted"/>
<dbReference type="InterPro" id="IPR001633">
    <property type="entry name" value="EAL_dom"/>
</dbReference>
<dbReference type="PROSITE" id="PS50883">
    <property type="entry name" value="EAL"/>
    <property type="match status" value="1"/>
</dbReference>
<name>A0A1H9VG08_9BACI</name>
<dbReference type="EMBL" id="FOGV01000020">
    <property type="protein sequence ID" value="SES20720.1"/>
    <property type="molecule type" value="Genomic_DNA"/>
</dbReference>
<organism evidence="2 3">
    <name type="scientific">Salisediminibacterium halotolerans</name>
    <dbReference type="NCBI Taxonomy" id="517425"/>
    <lineage>
        <taxon>Bacteria</taxon>
        <taxon>Bacillati</taxon>
        <taxon>Bacillota</taxon>
        <taxon>Bacilli</taxon>
        <taxon>Bacillales</taxon>
        <taxon>Bacillaceae</taxon>
        <taxon>Salisediminibacterium</taxon>
    </lineage>
</organism>
<dbReference type="PANTHER" id="PTHR33121:SF15">
    <property type="entry name" value="BLUE LIGHT- AND TEMPERATURE-REGULATED ANTIREPRESSOR BLUF"/>
    <property type="match status" value="1"/>
</dbReference>
<keyword evidence="3" id="KW-1185">Reference proteome</keyword>
<accession>A0A1H9VG08</accession>
<dbReference type="InterPro" id="IPR035919">
    <property type="entry name" value="EAL_sf"/>
</dbReference>
<evidence type="ECO:0000313" key="2">
    <source>
        <dbReference type="EMBL" id="SES20720.1"/>
    </source>
</evidence>
<dbReference type="Gene3D" id="3.20.20.450">
    <property type="entry name" value="EAL domain"/>
    <property type="match status" value="1"/>
</dbReference>
<dbReference type="CDD" id="cd01948">
    <property type="entry name" value="EAL"/>
    <property type="match status" value="1"/>
</dbReference>
<dbReference type="Proteomes" id="UP000199318">
    <property type="component" value="Unassembled WGS sequence"/>
</dbReference>
<feature type="domain" description="EAL" evidence="1">
    <location>
        <begin position="85"/>
        <end position="331"/>
    </location>
</feature>